<dbReference type="PANTHER" id="PTHR10665">
    <property type="entry name" value="RECOMBINING BINDING PROTEIN SUPPRESSOR OF HAIRLESS"/>
    <property type="match status" value="1"/>
</dbReference>
<dbReference type="InterPro" id="IPR037095">
    <property type="entry name" value="RBP-J/Cbf11_DNA-bd_sf"/>
</dbReference>
<dbReference type="InterPro" id="IPR014756">
    <property type="entry name" value="Ig_E-set"/>
</dbReference>
<dbReference type="Ensembl" id="ENSCMMT00000031034.1">
    <property type="protein sequence ID" value="ENSCMMP00000028458.1"/>
    <property type="gene ID" value="ENSCMMG00000017318.1"/>
</dbReference>
<dbReference type="SMART" id="SM01267">
    <property type="entry name" value="LAG1_DNAbind"/>
    <property type="match status" value="1"/>
</dbReference>
<evidence type="ECO:0000259" key="8">
    <source>
        <dbReference type="SMART" id="SM01267"/>
    </source>
</evidence>
<evidence type="ECO:0000256" key="2">
    <source>
        <dbReference type="ARBA" id="ARBA00009704"/>
    </source>
</evidence>
<comment type="subcellular location">
    <subcellularLocation>
        <location evidence="1">Nucleus</location>
    </subcellularLocation>
</comment>
<dbReference type="SUPFAM" id="SSF110217">
    <property type="entry name" value="DNA-binding protein LAG-1 (CSL)"/>
    <property type="match status" value="1"/>
</dbReference>
<dbReference type="Pfam" id="PF20144">
    <property type="entry name" value="TIG_SUH"/>
    <property type="match status" value="1"/>
</dbReference>
<dbReference type="Gene3D" id="2.60.40.10">
    <property type="entry name" value="Immunoglobulins"/>
    <property type="match status" value="1"/>
</dbReference>
<dbReference type="InterPro" id="IPR036358">
    <property type="entry name" value="BTD_sf"/>
</dbReference>
<dbReference type="SUPFAM" id="SSF81296">
    <property type="entry name" value="E set domains"/>
    <property type="match status" value="1"/>
</dbReference>
<evidence type="ECO:0000256" key="7">
    <source>
        <dbReference type="SAM" id="MobiDB-lite"/>
    </source>
</evidence>
<evidence type="ECO:0000256" key="4">
    <source>
        <dbReference type="ARBA" id="ARBA00023125"/>
    </source>
</evidence>
<dbReference type="Pfam" id="PF09270">
    <property type="entry name" value="BTD"/>
    <property type="match status" value="1"/>
</dbReference>
<organism evidence="10 11">
    <name type="scientific">Cairina moschata</name>
    <name type="common">Muscovy duck</name>
    <dbReference type="NCBI Taxonomy" id="8855"/>
    <lineage>
        <taxon>Eukaryota</taxon>
        <taxon>Metazoa</taxon>
        <taxon>Chordata</taxon>
        <taxon>Craniata</taxon>
        <taxon>Vertebrata</taxon>
        <taxon>Euteleostomi</taxon>
        <taxon>Archelosauria</taxon>
        <taxon>Archosauria</taxon>
        <taxon>Dinosauria</taxon>
        <taxon>Saurischia</taxon>
        <taxon>Theropoda</taxon>
        <taxon>Coelurosauria</taxon>
        <taxon>Aves</taxon>
        <taxon>Neognathae</taxon>
        <taxon>Galloanserae</taxon>
        <taxon>Anseriformes</taxon>
        <taxon>Anatidae</taxon>
        <taxon>Anatinae</taxon>
        <taxon>Cairina</taxon>
    </lineage>
</organism>
<feature type="domain" description="RBP-J/Cbf11/Cbf12 DNA binding" evidence="8">
    <location>
        <begin position="54"/>
        <end position="192"/>
    </location>
</feature>
<dbReference type="Gene3D" id="2.60.40.1450">
    <property type="entry name" value="LAG1, DNA binding domain"/>
    <property type="match status" value="1"/>
</dbReference>
<dbReference type="InterPro" id="IPR013783">
    <property type="entry name" value="Ig-like_fold"/>
</dbReference>
<dbReference type="SUPFAM" id="SSF49417">
    <property type="entry name" value="p53-like transcription factors"/>
    <property type="match status" value="1"/>
</dbReference>
<dbReference type="CDD" id="cd01176">
    <property type="entry name" value="IPT_RBP-Jkappa"/>
    <property type="match status" value="1"/>
</dbReference>
<evidence type="ECO:0000313" key="11">
    <source>
        <dbReference type="Proteomes" id="UP000694556"/>
    </source>
</evidence>
<dbReference type="GO" id="GO:0001228">
    <property type="term" value="F:DNA-binding transcription activator activity, RNA polymerase II-specific"/>
    <property type="evidence" value="ECO:0007669"/>
    <property type="project" value="InterPro"/>
</dbReference>
<dbReference type="GO" id="GO:0000978">
    <property type="term" value="F:RNA polymerase II cis-regulatory region sequence-specific DNA binding"/>
    <property type="evidence" value="ECO:0007669"/>
    <property type="project" value="InterPro"/>
</dbReference>
<dbReference type="InterPro" id="IPR015350">
    <property type="entry name" value="Beta-trefoil_DNA-bd_dom"/>
</dbReference>
<dbReference type="FunFam" id="2.60.40.1450:FF:000002">
    <property type="entry name" value="Recombination signal binding protein for immunoglobulin kappa J region like"/>
    <property type="match status" value="1"/>
</dbReference>
<keyword evidence="4" id="KW-0238">DNA-binding</keyword>
<dbReference type="InterPro" id="IPR015351">
    <property type="entry name" value="RBP-J/Cbf11/Cbf12_DNA-bd"/>
</dbReference>
<keyword evidence="11" id="KW-1185">Reference proteome</keyword>
<proteinExistence type="inferred from homology"/>
<keyword evidence="3" id="KW-0805">Transcription regulation</keyword>
<accession>A0A8C3D3X9</accession>
<comment type="similarity">
    <text evidence="2">Belongs to the Su(H) family.</text>
</comment>
<evidence type="ECO:0000256" key="6">
    <source>
        <dbReference type="ARBA" id="ARBA00023242"/>
    </source>
</evidence>
<evidence type="ECO:0000256" key="5">
    <source>
        <dbReference type="ARBA" id="ARBA00023163"/>
    </source>
</evidence>
<evidence type="ECO:0000256" key="3">
    <source>
        <dbReference type="ARBA" id="ARBA00023015"/>
    </source>
</evidence>
<dbReference type="AlphaFoldDB" id="A0A8C3D3X9"/>
<name>A0A8C3D3X9_CAIMO</name>
<dbReference type="SMART" id="SM01268">
    <property type="entry name" value="BTD"/>
    <property type="match status" value="1"/>
</dbReference>
<sequence>MNPQRQPGAVEPLTHPYRPQSRSPPRYWLRSNPYQANLLRDGVRRYLQLPADQTVLILHAKVAQKSYGNEKRFFCPPPCVYLSGPGWKLKQEQLTARDLGEAGFRVWGYMGLDSMGSSLMETQKLSFEEQPDSKGFGCAKALYISDADKRKHFRLVLKLFFSNGQEIGTFHSKLIKVISKPSQKKQSLKNTDLCISSGSKVSLFNRLRSQTVSTRYLSVEGGAFIASARQWAAFTLHLADERYTRSEFPLREGYIRYGSVVQLICTATGITLPPLIIRKFQGSDRMYLCLSTEKVIQFQASPCPKEANRELLNDGSCWTIIGTEMVEYTFSESLACAREPVSPVPLIAALQLTGGGDVAMLEVQGEHFHAHLKVWFGDVEAETMYRSPKSLVCVVPDVSAFGSDWRWLRYPITVPLLLIRDDGLIYSSSFTFTYTPEQSLLPGQPVPSDVPQDSDKLLDSIHQEFTRTNFHLFMQS</sequence>
<dbReference type="Pfam" id="PF09271">
    <property type="entry name" value="LAG1-DNAbind"/>
    <property type="match status" value="1"/>
</dbReference>
<protein>
    <submittedName>
        <fullName evidence="10">Recombination signal binding protein for immunoglobulin kappa J region like</fullName>
    </submittedName>
</protein>
<reference evidence="10" key="2">
    <citation type="submission" date="2025-09" db="UniProtKB">
        <authorList>
            <consortium name="Ensembl"/>
        </authorList>
    </citation>
    <scope>IDENTIFICATION</scope>
</reference>
<evidence type="ECO:0000313" key="10">
    <source>
        <dbReference type="Ensembl" id="ENSCMMP00000028458.1"/>
    </source>
</evidence>
<dbReference type="FunFam" id="2.60.40.10:FF:000074">
    <property type="entry name" value="Recombining binding protein suppressor of hairless, putative"/>
    <property type="match status" value="1"/>
</dbReference>
<dbReference type="Gene3D" id="2.80.10.50">
    <property type="match status" value="1"/>
</dbReference>
<keyword evidence="5" id="KW-0804">Transcription</keyword>
<dbReference type="Proteomes" id="UP000694556">
    <property type="component" value="Unassembled WGS sequence"/>
</dbReference>
<dbReference type="InterPro" id="IPR038007">
    <property type="entry name" value="RBP-Jkappa_IPT"/>
</dbReference>
<feature type="domain" description="Beta-trefoil DNA-binding" evidence="9">
    <location>
        <begin position="193"/>
        <end position="318"/>
    </location>
</feature>
<evidence type="ECO:0000256" key="1">
    <source>
        <dbReference type="ARBA" id="ARBA00004123"/>
    </source>
</evidence>
<keyword evidence="6" id="KW-0539">Nucleus</keyword>
<feature type="region of interest" description="Disordered" evidence="7">
    <location>
        <begin position="1"/>
        <end position="24"/>
    </location>
</feature>
<evidence type="ECO:0000259" key="9">
    <source>
        <dbReference type="SMART" id="SM01268"/>
    </source>
</evidence>
<dbReference type="GO" id="GO:0005634">
    <property type="term" value="C:nucleus"/>
    <property type="evidence" value="ECO:0007669"/>
    <property type="project" value="UniProtKB-SubCell"/>
</dbReference>
<dbReference type="InterPro" id="IPR008967">
    <property type="entry name" value="p53-like_TF_DNA-bd_sf"/>
</dbReference>
<dbReference type="InterPro" id="IPR040159">
    <property type="entry name" value="CLS_fam"/>
</dbReference>
<reference evidence="10" key="1">
    <citation type="submission" date="2025-08" db="UniProtKB">
        <authorList>
            <consortium name="Ensembl"/>
        </authorList>
    </citation>
    <scope>IDENTIFICATION</scope>
</reference>